<dbReference type="InterPro" id="IPR036709">
    <property type="entry name" value="Autotransporte_beta_dom_sf"/>
</dbReference>
<dbReference type="InterPro" id="IPR013425">
    <property type="entry name" value="Autotrns_rpt"/>
</dbReference>
<evidence type="ECO:0000313" key="5">
    <source>
        <dbReference type="Proteomes" id="UP000193925"/>
    </source>
</evidence>
<dbReference type="SMART" id="SM00869">
    <property type="entry name" value="Autotransporter"/>
    <property type="match status" value="1"/>
</dbReference>
<evidence type="ECO:0000313" key="4">
    <source>
        <dbReference type="EMBL" id="SMH64228.1"/>
    </source>
</evidence>
<dbReference type="SUPFAM" id="SSF103515">
    <property type="entry name" value="Autotransporter"/>
    <property type="match status" value="1"/>
</dbReference>
<sequence>MPSSNKYLPDCTPGRPVTFNMAHAIRLIVCSQLILPLLDFPCVATATPQFINGGGTVTDSAGNTTNAGVVVNASTLDIAAGSALGSGLLDLQNGALRTSGSLTSDNNIVLDQGAPPVATPSLCGGAYCFGVGDSMTLNTVGNTYVSTPSIMQQVHLPSNNKALGMWLSKSWQPDWLDGLQTSMQQGYAPVIFDYYLGDLGSMGSSAWGYVQKNAQAWLANTQRLANYLATLHGTVSVVIQPEFNVQGVGSQAQFGAWMAQVAQILHKAQHPGLTILTSAGVGDFGVYSGATENASQWSSFHPALSVAAPYLNFITFQEMRGATTGGTVVSPQQEGMSTIAGRVIAFSRYLQTTYKKPLLLGYMMMNPYTPAGDTANWSAIAAKAYAEILQVSPELQQQGVFGSLAMSFVNDNTHATSNGVDYFGVSSDYFGLVNSNNTLNTAAIGNGPYVLNANGQAWVNGTANANTVQKISNGGTIDAAGHADTFNGTLSGNGGLFVVGGGSVTLTGNNTYAGNTYIEDSTLLQLGNGGSTGRILGNVLNDGVLSFNQSGNVTFPGQISGLGIVWQQGPGTLYLTGSNSYTAGTLVTGGTLGVGAESALGSGNITLDGGTLEMTSSLQDSRSFFIGPNGGTLNTDGHTDTFSGNIIPMNSTIDGGVTITGGGTTILSGKNTYSGGTTINGYTSLQIGNGGMGGNLPGNVVDNGALAFNSAGNIVVPGNISGWGIVWQQGPGLLTLLGNNSYKSGTTIAGGTLGVDNVNALGDGALTLNGGAFLTQHGLDMSLPVVVNNNGGVIDTDGNIDTVSSRVTGSGPLTVVGGGSLILDNSSNTVGHATVGGASGFSKATTPTTLEVGDLGHTGATLNSDVTVTPWGVLRGHGTVVGNVVNDGTVFPGGSIGTLHIKGNYIQTSGGTLAIEVAPTVHDVLAVSGTAKLAGRLLIQVDPGASYVAGDQYQILTAGGGITGAFSTTVYDPFPAYVTPSLATNENGLSIQLAATSGPVGMNDAPAYLGGQIYADIPTALINMTAQADTLVFAHDKGSAGAAIARTMLDSMGTVMSGQLANLSVPGVQDQNAQNGRSPSGFWLQGLGDVGNATGSAGVSAFSDQSGGVYGGVDFRHHGFTAGVAMGYVHTLLNLPTTGYADGSQANIGSISTILYGKYKHHHVFVRGLVGYTSESIQGLRNLPNTGATALGNYHGQMIQAVLQGGYAIQTPWVTVTPNARVASYSQSQPGFSEHGATSLLDLNYAAQTDNETDATAGTDFSHVYHIGKMTVTPHIDLGVQRILTGNARVITETLGQLAPVSEVGIAPDRTSLTTDVGVNLHIIHRLSLYTEYMGNYAGNISTTGLAMGGVWRW</sequence>
<dbReference type="Proteomes" id="UP000193925">
    <property type="component" value="Chromosome AFERRI"/>
</dbReference>
<dbReference type="Gene3D" id="2.40.128.130">
    <property type="entry name" value="Autotransporter beta-domain"/>
    <property type="match status" value="1"/>
</dbReference>
<dbReference type="EMBL" id="CCCS020000003">
    <property type="protein sequence ID" value="CDQ08853.1"/>
    <property type="molecule type" value="Genomic_DNA"/>
</dbReference>
<reference evidence="3" key="1">
    <citation type="submission" date="2014-03" db="EMBL/GenBank/DDBJ databases">
        <authorList>
            <person name="Genoscope - CEA"/>
        </authorList>
    </citation>
    <scope>NUCLEOTIDE SEQUENCE [LARGE SCALE GENOMIC DNA]</scope>
    <source>
        <strain evidence="3">CF27</strain>
    </source>
</reference>
<dbReference type="InterPro" id="IPR012332">
    <property type="entry name" value="Autotransporter_pectin_lyase_C"/>
</dbReference>
<accession>A0A060UPX3</accession>
<organism evidence="3">
    <name type="scientific">Acidithiobacillus ferrivorans</name>
    <dbReference type="NCBI Taxonomy" id="160808"/>
    <lineage>
        <taxon>Bacteria</taxon>
        <taxon>Pseudomonadati</taxon>
        <taxon>Pseudomonadota</taxon>
        <taxon>Acidithiobacillia</taxon>
        <taxon>Acidithiobacillales</taxon>
        <taxon>Acidithiobacillaceae</taxon>
        <taxon>Acidithiobacillus</taxon>
    </lineage>
</organism>
<dbReference type="SUPFAM" id="SSF51126">
    <property type="entry name" value="Pectin lyase-like"/>
    <property type="match status" value="1"/>
</dbReference>
<keyword evidence="1" id="KW-0732">Signal</keyword>
<keyword evidence="5" id="KW-1185">Reference proteome</keyword>
<proteinExistence type="predicted"/>
<evidence type="ECO:0000256" key="1">
    <source>
        <dbReference type="ARBA" id="ARBA00022729"/>
    </source>
</evidence>
<protein>
    <recommendedName>
        <fullName evidence="2">Autotransporter domain-containing protein</fullName>
    </recommendedName>
</protein>
<name>A0A060UPX3_9PROT</name>
<evidence type="ECO:0000259" key="2">
    <source>
        <dbReference type="PROSITE" id="PS51208"/>
    </source>
</evidence>
<dbReference type="Gene3D" id="2.160.20.20">
    <property type="match status" value="1"/>
</dbReference>
<evidence type="ECO:0000313" key="3">
    <source>
        <dbReference type="EMBL" id="CDQ08853.1"/>
    </source>
</evidence>
<dbReference type="InterPro" id="IPR005546">
    <property type="entry name" value="Autotransporte_beta"/>
</dbReference>
<gene>
    <name evidence="4" type="ORF">AFERRI_10261</name>
    <name evidence="3" type="ORF">AFERRI_110017</name>
</gene>
<reference evidence="4 5" key="3">
    <citation type="submission" date="2017-03" db="EMBL/GenBank/DDBJ databases">
        <authorList>
            <person name="Regsiter A."/>
            <person name="William W."/>
        </authorList>
    </citation>
    <scope>NUCLEOTIDE SEQUENCE [LARGE SCALE GENOMIC DNA]</scope>
    <source>
        <strain evidence="4">PRJEB5721</strain>
    </source>
</reference>
<dbReference type="InterPro" id="IPR011050">
    <property type="entry name" value="Pectin_lyase_fold/virulence"/>
</dbReference>
<reference evidence="3" key="2">
    <citation type="submission" date="2014-07" db="EMBL/GenBank/DDBJ databases">
        <title>Initial genome analysis of the psychrotolerant acidophile Acidithiobacillus ferrivorans CF27: insights into iron and sulfur oxidation pathways and into biofilm formation.</title>
        <authorList>
            <person name="Talla E."/>
            <person name="Hedrich S."/>
            <person name="Mangenot S."/>
            <person name="Ji B."/>
            <person name="Johnson D.B."/>
            <person name="Barbe V."/>
            <person name="Bonnefoy V."/>
        </authorList>
    </citation>
    <scope>NUCLEOTIDE SEQUENCE [LARGE SCALE GENOMIC DNA]</scope>
    <source>
        <strain evidence="3">CF27</strain>
    </source>
</reference>
<feature type="domain" description="Autotransporter" evidence="2">
    <location>
        <begin position="1075"/>
        <end position="1354"/>
    </location>
</feature>
<dbReference type="NCBIfam" id="TIGR02601">
    <property type="entry name" value="autotrns_rpt"/>
    <property type="match status" value="2"/>
</dbReference>
<dbReference type="Pfam" id="PF03797">
    <property type="entry name" value="Autotransporter"/>
    <property type="match status" value="1"/>
</dbReference>
<dbReference type="Pfam" id="PF12951">
    <property type="entry name" value="PATR"/>
    <property type="match status" value="4"/>
</dbReference>
<dbReference type="EMBL" id="LT841305">
    <property type="protein sequence ID" value="SMH64228.1"/>
    <property type="molecule type" value="Genomic_DNA"/>
</dbReference>
<dbReference type="PROSITE" id="PS51208">
    <property type="entry name" value="AUTOTRANSPORTER"/>
    <property type="match status" value="1"/>
</dbReference>